<sequence>MERKWGMRLIRIAAIFGLIGAILGSHMAGSMSYQFKPIHAHILVVGWLSVFAWGIFYSVFTLKKKALVAIHGWTAMIGSIGLTIGMWLNTLKPFNINSTVALLIYIIGGTVLLVSFGLFILSTFMVETKKERE</sequence>
<keyword evidence="1" id="KW-0472">Membrane</keyword>
<evidence type="ECO:0000256" key="1">
    <source>
        <dbReference type="SAM" id="Phobius"/>
    </source>
</evidence>
<name>A0A143HG33_9BACL</name>
<dbReference type="EMBL" id="CP014806">
    <property type="protein sequence ID" value="AMX00698.1"/>
    <property type="molecule type" value="Genomic_DNA"/>
</dbReference>
<keyword evidence="3" id="KW-1185">Reference proteome</keyword>
<evidence type="ECO:0000313" key="2">
    <source>
        <dbReference type="EMBL" id="AMX00698.1"/>
    </source>
</evidence>
<organism evidence="2 3">
    <name type="scientific">Rummeliibacillus stabekisii</name>
    <dbReference type="NCBI Taxonomy" id="241244"/>
    <lineage>
        <taxon>Bacteria</taxon>
        <taxon>Bacillati</taxon>
        <taxon>Bacillota</taxon>
        <taxon>Bacilli</taxon>
        <taxon>Bacillales</taxon>
        <taxon>Caryophanaceae</taxon>
        <taxon>Rummeliibacillus</taxon>
    </lineage>
</organism>
<feature type="transmembrane region" description="Helical" evidence="1">
    <location>
        <begin position="100"/>
        <end position="126"/>
    </location>
</feature>
<dbReference type="AlphaFoldDB" id="A0A143HG33"/>
<protein>
    <recommendedName>
        <fullName evidence="4">Cytochrome-c oxidase</fullName>
    </recommendedName>
</protein>
<keyword evidence="1" id="KW-1133">Transmembrane helix</keyword>
<gene>
    <name evidence="2" type="ORF">ATY39_15605</name>
</gene>
<dbReference type="OrthoDB" id="2452746at2"/>
<evidence type="ECO:0000313" key="3">
    <source>
        <dbReference type="Proteomes" id="UP000076021"/>
    </source>
</evidence>
<accession>A0A143HG33</accession>
<dbReference type="KEGG" id="rst:ATY39_15605"/>
<reference evidence="2 3" key="1">
    <citation type="journal article" date="2016" name="Genome Announc.">
        <title>Whole-Genome Sequence of Rummeliibacillus stabekisii Strain PP9 Isolated from Antarctic Soil.</title>
        <authorList>
            <person name="da Mota F.F."/>
            <person name="Vollu R.E."/>
            <person name="Jurelevicius D."/>
            <person name="Seldin L."/>
        </authorList>
    </citation>
    <scope>NUCLEOTIDE SEQUENCE [LARGE SCALE GENOMIC DNA]</scope>
    <source>
        <strain evidence="2 3">PP9</strain>
    </source>
</reference>
<dbReference type="Proteomes" id="UP000076021">
    <property type="component" value="Chromosome"/>
</dbReference>
<evidence type="ECO:0008006" key="4">
    <source>
        <dbReference type="Google" id="ProtNLM"/>
    </source>
</evidence>
<feature type="transmembrane region" description="Helical" evidence="1">
    <location>
        <begin position="38"/>
        <end position="60"/>
    </location>
</feature>
<keyword evidence="1" id="KW-0812">Transmembrane</keyword>
<dbReference type="RefSeq" id="WP_066791336.1">
    <property type="nucleotide sequence ID" value="NZ_CP014806.1"/>
</dbReference>
<reference evidence="3" key="2">
    <citation type="submission" date="2016-03" db="EMBL/GenBank/DDBJ databases">
        <authorList>
            <person name="Ploux O."/>
        </authorList>
    </citation>
    <scope>NUCLEOTIDE SEQUENCE [LARGE SCALE GENOMIC DNA]</scope>
    <source>
        <strain evidence="3">PP9</strain>
    </source>
</reference>
<proteinExistence type="predicted"/>
<feature type="transmembrane region" description="Helical" evidence="1">
    <location>
        <begin position="67"/>
        <end position="88"/>
    </location>
</feature>
<dbReference type="STRING" id="241244.ATY39_15605"/>